<protein>
    <submittedName>
        <fullName evidence="6">ATP-binding cassette domain-containing protein</fullName>
    </submittedName>
</protein>
<dbReference type="InterPro" id="IPR003439">
    <property type="entry name" value="ABC_transporter-like_ATP-bd"/>
</dbReference>
<keyword evidence="3" id="KW-0547">Nucleotide-binding</keyword>
<comment type="caution">
    <text evidence="6">The sequence shown here is derived from an EMBL/GenBank/DDBJ whole genome shotgun (WGS) entry which is preliminary data.</text>
</comment>
<comment type="similarity">
    <text evidence="1">Belongs to the ABC transporter superfamily.</text>
</comment>
<dbReference type="CDD" id="cd03257">
    <property type="entry name" value="ABC_NikE_OppD_transporters"/>
    <property type="match status" value="1"/>
</dbReference>
<keyword evidence="4 6" id="KW-0067">ATP-binding</keyword>
<organism evidence="6 7">
    <name type="scientific">Saccharopolyspora ipomoeae</name>
    <dbReference type="NCBI Taxonomy" id="3042027"/>
    <lineage>
        <taxon>Bacteria</taxon>
        <taxon>Bacillati</taxon>
        <taxon>Actinomycetota</taxon>
        <taxon>Actinomycetes</taxon>
        <taxon>Pseudonocardiales</taxon>
        <taxon>Pseudonocardiaceae</taxon>
        <taxon>Saccharopolyspora</taxon>
    </lineage>
</organism>
<sequence length="220" mass="24028">MDRRPRAVLSATDVVVGYRRGRPVLDGASIDLAEGEVLGLAGPSGSGKSTLGRVLALLHRPWSGRVSLDGADITGFRHRTPPETRKAIGIVFQHPRPAVDPRFTLRDIIAEPLRARGETGDIAEIADEVGLTDELLTRRPHEVSDGQLQRACLARALAPRPRYLVCDEMTAMLDASTTAALVRVVDRQTREHDTGVLAISHDEALLTRWADRVLQVSELI</sequence>
<dbReference type="RefSeq" id="WP_281454699.1">
    <property type="nucleotide sequence ID" value="NZ_JASAOF010000003.1"/>
</dbReference>
<name>A0ABT6PK22_9PSEU</name>
<feature type="domain" description="ABC transporter" evidence="5">
    <location>
        <begin position="9"/>
        <end position="220"/>
    </location>
</feature>
<evidence type="ECO:0000313" key="7">
    <source>
        <dbReference type="Proteomes" id="UP001237595"/>
    </source>
</evidence>
<dbReference type="PANTHER" id="PTHR43776">
    <property type="entry name" value="TRANSPORT ATP-BINDING PROTEIN"/>
    <property type="match status" value="1"/>
</dbReference>
<gene>
    <name evidence="6" type="ORF">QFW96_06820</name>
</gene>
<accession>A0ABT6PK22</accession>
<evidence type="ECO:0000256" key="2">
    <source>
        <dbReference type="ARBA" id="ARBA00022448"/>
    </source>
</evidence>
<dbReference type="SUPFAM" id="SSF52540">
    <property type="entry name" value="P-loop containing nucleoside triphosphate hydrolases"/>
    <property type="match status" value="1"/>
</dbReference>
<proteinExistence type="inferred from homology"/>
<dbReference type="InterPro" id="IPR003593">
    <property type="entry name" value="AAA+_ATPase"/>
</dbReference>
<keyword evidence="7" id="KW-1185">Reference proteome</keyword>
<dbReference type="Gene3D" id="3.40.50.300">
    <property type="entry name" value="P-loop containing nucleotide triphosphate hydrolases"/>
    <property type="match status" value="1"/>
</dbReference>
<evidence type="ECO:0000256" key="4">
    <source>
        <dbReference type="ARBA" id="ARBA00022840"/>
    </source>
</evidence>
<reference evidence="6 7" key="1">
    <citation type="submission" date="2023-04" db="EMBL/GenBank/DDBJ databases">
        <title>Draft genome sequence of Saccharopolyspora sp. TS4A08 isolated from sweet potato rhizospheric soil.</title>
        <authorList>
            <person name="Suksaard P."/>
            <person name="Duangmal K."/>
        </authorList>
    </citation>
    <scope>NUCLEOTIDE SEQUENCE [LARGE SCALE GENOMIC DNA]</scope>
    <source>
        <strain evidence="6 7">TS4A08</strain>
    </source>
</reference>
<dbReference type="Proteomes" id="UP001237595">
    <property type="component" value="Unassembled WGS sequence"/>
</dbReference>
<dbReference type="SMART" id="SM00382">
    <property type="entry name" value="AAA"/>
    <property type="match status" value="1"/>
</dbReference>
<dbReference type="GO" id="GO:0005524">
    <property type="term" value="F:ATP binding"/>
    <property type="evidence" value="ECO:0007669"/>
    <property type="project" value="UniProtKB-KW"/>
</dbReference>
<evidence type="ECO:0000256" key="3">
    <source>
        <dbReference type="ARBA" id="ARBA00022741"/>
    </source>
</evidence>
<dbReference type="PROSITE" id="PS50893">
    <property type="entry name" value="ABC_TRANSPORTER_2"/>
    <property type="match status" value="1"/>
</dbReference>
<evidence type="ECO:0000313" key="6">
    <source>
        <dbReference type="EMBL" id="MDI2028314.1"/>
    </source>
</evidence>
<dbReference type="InterPro" id="IPR050319">
    <property type="entry name" value="ABC_transp_ATP-bind"/>
</dbReference>
<evidence type="ECO:0000259" key="5">
    <source>
        <dbReference type="PROSITE" id="PS50893"/>
    </source>
</evidence>
<dbReference type="EMBL" id="JASAOF010000003">
    <property type="protein sequence ID" value="MDI2028314.1"/>
    <property type="molecule type" value="Genomic_DNA"/>
</dbReference>
<keyword evidence="2" id="KW-0813">Transport</keyword>
<dbReference type="Pfam" id="PF00005">
    <property type="entry name" value="ABC_tran"/>
    <property type="match status" value="1"/>
</dbReference>
<dbReference type="PANTHER" id="PTHR43776:SF7">
    <property type="entry name" value="D,D-DIPEPTIDE TRANSPORT ATP-BINDING PROTEIN DDPF-RELATED"/>
    <property type="match status" value="1"/>
</dbReference>
<evidence type="ECO:0000256" key="1">
    <source>
        <dbReference type="ARBA" id="ARBA00005417"/>
    </source>
</evidence>
<dbReference type="InterPro" id="IPR027417">
    <property type="entry name" value="P-loop_NTPase"/>
</dbReference>